<dbReference type="Gene3D" id="3.30.1450.10">
    <property type="match status" value="1"/>
</dbReference>
<feature type="domain" description="Outer membrane protein assembly factor BamE" evidence="6">
    <location>
        <begin position="38"/>
        <end position="104"/>
    </location>
</feature>
<feature type="compositionally biased region" description="Low complexity" evidence="5">
    <location>
        <begin position="146"/>
        <end position="163"/>
    </location>
</feature>
<comment type="caution">
    <text evidence="7">The sequence shown here is derived from an EMBL/GenBank/DDBJ whole genome shotgun (WGS) entry which is preliminary data.</text>
</comment>
<dbReference type="HAMAP" id="MF_00925">
    <property type="entry name" value="OM_assembly_BamE"/>
    <property type="match status" value="1"/>
</dbReference>
<keyword evidence="4" id="KW-0449">Lipoprotein</keyword>
<evidence type="ECO:0000256" key="5">
    <source>
        <dbReference type="SAM" id="MobiDB-lite"/>
    </source>
</evidence>
<evidence type="ECO:0000259" key="6">
    <source>
        <dbReference type="Pfam" id="PF04355"/>
    </source>
</evidence>
<evidence type="ECO:0000256" key="1">
    <source>
        <dbReference type="ARBA" id="ARBA00022729"/>
    </source>
</evidence>
<dbReference type="PANTHER" id="PTHR37482">
    <property type="entry name" value="OUTER MEMBRANE PROTEIN ASSEMBLY FACTOR BAME"/>
    <property type="match status" value="1"/>
</dbReference>
<dbReference type="InterPro" id="IPR026592">
    <property type="entry name" value="BamE"/>
</dbReference>
<keyword evidence="4" id="KW-0564">Palmitate</keyword>
<gene>
    <name evidence="4" type="primary">bamE</name>
    <name evidence="7" type="ORF">ISP14_12865</name>
</gene>
<name>A0ABW8KKP2_9GAMM</name>
<comment type="subcellular location">
    <subcellularLocation>
        <location evidence="4">Cell outer membrane</location>
        <topology evidence="4">Lipid-anchor</topology>
    </subcellularLocation>
</comment>
<comment type="similarity">
    <text evidence="4">Belongs to the BamE family.</text>
</comment>
<evidence type="ECO:0000313" key="7">
    <source>
        <dbReference type="EMBL" id="MFK2931683.1"/>
    </source>
</evidence>
<keyword evidence="3 4" id="KW-0998">Cell outer membrane</keyword>
<evidence type="ECO:0000256" key="2">
    <source>
        <dbReference type="ARBA" id="ARBA00023136"/>
    </source>
</evidence>
<proteinExistence type="inferred from homology"/>
<dbReference type="RefSeq" id="WP_404540538.1">
    <property type="nucleotide sequence ID" value="NZ_JADIKL010000007.1"/>
</dbReference>
<evidence type="ECO:0000256" key="4">
    <source>
        <dbReference type="HAMAP-Rule" id="MF_00925"/>
    </source>
</evidence>
<feature type="compositionally biased region" description="Basic and acidic residues" evidence="5">
    <location>
        <begin position="119"/>
        <end position="145"/>
    </location>
</feature>
<keyword evidence="1 4" id="KW-0732">Signal</keyword>
<dbReference type="PROSITE" id="PS51257">
    <property type="entry name" value="PROKAR_LIPOPROTEIN"/>
    <property type="match status" value="1"/>
</dbReference>
<keyword evidence="2 4" id="KW-0472">Membrane</keyword>
<comment type="function">
    <text evidence="4">Part of the outer membrane protein assembly complex, which is involved in assembly and insertion of beta-barrel proteins into the outer membrane.</text>
</comment>
<comment type="subunit">
    <text evidence="4">Part of the Bam complex.</text>
</comment>
<dbReference type="PANTHER" id="PTHR37482:SF1">
    <property type="entry name" value="OUTER MEMBRANE PROTEIN ASSEMBLY FACTOR BAME"/>
    <property type="match status" value="1"/>
</dbReference>
<feature type="region of interest" description="Disordered" evidence="5">
    <location>
        <begin position="119"/>
        <end position="163"/>
    </location>
</feature>
<reference evidence="7 8" key="1">
    <citation type="submission" date="2020-10" db="EMBL/GenBank/DDBJ databases">
        <title>Phylogeny of dyella-like bacteria.</title>
        <authorList>
            <person name="Fu J."/>
        </authorList>
    </citation>
    <scope>NUCLEOTIDE SEQUENCE [LARGE SCALE GENOMIC DNA]</scope>
    <source>
        <strain evidence="7 8">DKC-1</strain>
    </source>
</reference>
<evidence type="ECO:0000313" key="8">
    <source>
        <dbReference type="Proteomes" id="UP001620397"/>
    </source>
</evidence>
<protein>
    <recommendedName>
        <fullName evidence="4">Outer membrane protein assembly factor BamE</fullName>
    </recommendedName>
</protein>
<accession>A0ABW8KKP2</accession>
<dbReference type="Pfam" id="PF04355">
    <property type="entry name" value="BamE"/>
    <property type="match status" value="1"/>
</dbReference>
<dbReference type="EMBL" id="JADIKL010000007">
    <property type="protein sequence ID" value="MFK2931683.1"/>
    <property type="molecule type" value="Genomic_DNA"/>
</dbReference>
<dbReference type="InterPro" id="IPR037873">
    <property type="entry name" value="BamE-like"/>
</dbReference>
<dbReference type="InterPro" id="IPR007450">
    <property type="entry name" value="BamE_dom"/>
</dbReference>
<keyword evidence="8" id="KW-1185">Reference proteome</keyword>
<evidence type="ECO:0000256" key="3">
    <source>
        <dbReference type="ARBA" id="ARBA00023237"/>
    </source>
</evidence>
<organism evidence="7 8">
    <name type="scientific">Dyella agri</name>
    <dbReference type="NCBI Taxonomy" id="1926869"/>
    <lineage>
        <taxon>Bacteria</taxon>
        <taxon>Pseudomonadati</taxon>
        <taxon>Pseudomonadota</taxon>
        <taxon>Gammaproteobacteria</taxon>
        <taxon>Lysobacterales</taxon>
        <taxon>Rhodanobacteraceae</taxon>
        <taxon>Dyella</taxon>
    </lineage>
</organism>
<dbReference type="Proteomes" id="UP001620397">
    <property type="component" value="Unassembled WGS sequence"/>
</dbReference>
<sequence length="163" mass="17701">MQKLITLPVVALLALAVSGCHLIYTPDVRQGNLLDKTIDQKAVDQLKPGLTKRQVLLLVGTPSVATPFDQSRWDYTSTYSHRGGPMQVSTMTLYFNNDTLARVEGSPFLENNKNLLKESKKYNVDYPVDESKGDKDIKGKDDKGSGSDSSSGNDSSGGSDSNS</sequence>